<sequence length="62" mass="6868">MIMFHVASGMKNKGPDDNAHTKNKICCAMKAKKILESHSHLRACKNGVKIGEENLPAFQCEL</sequence>
<organism evidence="1 2">
    <name type="scientific">Candidatus Wolfebacteria bacterium GW2011_GWB1_47_1</name>
    <dbReference type="NCBI Taxonomy" id="1619007"/>
    <lineage>
        <taxon>Bacteria</taxon>
        <taxon>Candidatus Wolfeibacteriota</taxon>
    </lineage>
</organism>
<reference evidence="1 2" key="1">
    <citation type="journal article" date="2015" name="Nature">
        <title>rRNA introns, odd ribosomes, and small enigmatic genomes across a large radiation of phyla.</title>
        <authorList>
            <person name="Brown C.T."/>
            <person name="Hug L.A."/>
            <person name="Thomas B.C."/>
            <person name="Sharon I."/>
            <person name="Castelle C.J."/>
            <person name="Singh A."/>
            <person name="Wilkins M.J."/>
            <person name="Williams K.H."/>
            <person name="Banfield J.F."/>
        </authorList>
    </citation>
    <scope>NUCLEOTIDE SEQUENCE [LARGE SCALE GENOMIC DNA]</scope>
</reference>
<protein>
    <submittedName>
        <fullName evidence="1">Uncharacterized protein</fullName>
    </submittedName>
</protein>
<evidence type="ECO:0000313" key="2">
    <source>
        <dbReference type="Proteomes" id="UP000035656"/>
    </source>
</evidence>
<dbReference type="AlphaFoldDB" id="A0A0G4AS79"/>
<dbReference type="Proteomes" id="UP000035656">
    <property type="component" value="Chromosome"/>
</dbReference>
<dbReference type="KEGG" id="pwo:UX70_C0001G0683"/>
<accession>A0A0G4AS79</accession>
<evidence type="ECO:0000313" key="1">
    <source>
        <dbReference type="EMBL" id="AKM78394.1"/>
    </source>
</evidence>
<dbReference type="EMBL" id="CP011209">
    <property type="protein sequence ID" value="AKM78394.1"/>
    <property type="molecule type" value="Genomic_DNA"/>
</dbReference>
<proteinExistence type="predicted"/>
<name>A0A0G4AS79_9BACT</name>
<gene>
    <name evidence="1" type="ORF">UX70_C0001G0683</name>
</gene>